<feature type="region of interest" description="Disordered" evidence="1">
    <location>
        <begin position="130"/>
        <end position="155"/>
    </location>
</feature>
<evidence type="ECO:0000256" key="1">
    <source>
        <dbReference type="SAM" id="MobiDB-lite"/>
    </source>
</evidence>
<feature type="compositionally biased region" description="Basic residues" evidence="1">
    <location>
        <begin position="360"/>
        <end position="375"/>
    </location>
</feature>
<sequence>MVEFFGAHQKDLGLPVYVSPCLPGGQTCVFSEGIGSKLPNPLDEGKRRAAGSCWASRRRTAAGSTYLAVAASSSVEAYVYGLPRCPFSLRFVKAWICCLLGIPSGDADGVRPGASRTLLNSAAAHQPMAAPNRVDQPPASPTAGQDPGVAPDQDPTQLLSKLFAGTTLGMPTDAPNHIRLQPPAAAAPAGASVSPTAGPDPGATSSYGDDLTPVLTSAVLAKPPLATPAAPLKNIFAGQPPPAAGTPAFPMAGRDTEVPSYRIRIRPDNINEFLEKLVGEATTPVTPPVATPSSRATVLDVIAARMKLELATVALIRKSHRMPDDDEKQAGGGSPERAAARRRFSVPTDYLRAGQESRERRRRRKMVRRNVRRIFSTHKDRANDRVLSAMMARQATLEPVAPPAAGDGSGAAASKDDAAAPSSEDPELEEMLMELSFKD</sequence>
<reference evidence="2" key="1">
    <citation type="journal article" date="2012" name="Nat. Biotechnol.">
        <title>Reference genome sequence of the model plant Setaria.</title>
        <authorList>
            <person name="Bennetzen J.L."/>
            <person name="Schmutz J."/>
            <person name="Wang H."/>
            <person name="Percifield R."/>
            <person name="Hawkins J."/>
            <person name="Pontaroli A.C."/>
            <person name="Estep M."/>
            <person name="Feng L."/>
            <person name="Vaughn J.N."/>
            <person name="Grimwood J."/>
            <person name="Jenkins J."/>
            <person name="Barry K."/>
            <person name="Lindquist E."/>
            <person name="Hellsten U."/>
            <person name="Deshpande S."/>
            <person name="Wang X."/>
            <person name="Wu X."/>
            <person name="Mitros T."/>
            <person name="Triplett J."/>
            <person name="Yang X."/>
            <person name="Ye C.Y."/>
            <person name="Mauro-Herrera M."/>
            <person name="Wang L."/>
            <person name="Li P."/>
            <person name="Sharma M."/>
            <person name="Sharma R."/>
            <person name="Ronald P.C."/>
            <person name="Panaud O."/>
            <person name="Kellogg E.A."/>
            <person name="Brutnell T.P."/>
            <person name="Doust A.N."/>
            <person name="Tuskan G.A."/>
            <person name="Rokhsar D."/>
            <person name="Devos K.M."/>
        </authorList>
    </citation>
    <scope>NUCLEOTIDE SEQUENCE [LARGE SCALE GENOMIC DNA]</scope>
    <source>
        <strain evidence="2">Yugu1</strain>
    </source>
</reference>
<reference evidence="2" key="2">
    <citation type="submission" date="2015-07" db="EMBL/GenBank/DDBJ databases">
        <authorList>
            <person name="Noorani M."/>
        </authorList>
    </citation>
    <scope>NUCLEOTIDE SEQUENCE</scope>
    <source>
        <strain evidence="2">Yugu1</strain>
    </source>
</reference>
<proteinExistence type="predicted"/>
<feature type="region of interest" description="Disordered" evidence="1">
    <location>
        <begin position="170"/>
        <end position="209"/>
    </location>
</feature>
<evidence type="ECO:0000313" key="2">
    <source>
        <dbReference type="EMBL" id="RCV32295.1"/>
    </source>
</evidence>
<organism evidence="2">
    <name type="scientific">Setaria italica</name>
    <name type="common">Foxtail millet</name>
    <name type="synonym">Panicum italicum</name>
    <dbReference type="NCBI Taxonomy" id="4555"/>
    <lineage>
        <taxon>Eukaryota</taxon>
        <taxon>Viridiplantae</taxon>
        <taxon>Streptophyta</taxon>
        <taxon>Embryophyta</taxon>
        <taxon>Tracheophyta</taxon>
        <taxon>Spermatophyta</taxon>
        <taxon>Magnoliopsida</taxon>
        <taxon>Liliopsida</taxon>
        <taxon>Poales</taxon>
        <taxon>Poaceae</taxon>
        <taxon>PACMAD clade</taxon>
        <taxon>Panicoideae</taxon>
        <taxon>Panicodae</taxon>
        <taxon>Paniceae</taxon>
        <taxon>Cenchrinae</taxon>
        <taxon>Setaria</taxon>
    </lineage>
</organism>
<dbReference type="EMBL" id="CM003533">
    <property type="protein sequence ID" value="RCV32295.1"/>
    <property type="molecule type" value="Genomic_DNA"/>
</dbReference>
<feature type="region of interest" description="Disordered" evidence="1">
    <location>
        <begin position="320"/>
        <end position="375"/>
    </location>
</feature>
<accession>A0A368RQ48</accession>
<feature type="compositionally biased region" description="Low complexity" evidence="1">
    <location>
        <begin position="403"/>
        <end position="423"/>
    </location>
</feature>
<dbReference type="OrthoDB" id="696947at2759"/>
<feature type="compositionally biased region" description="Low complexity" evidence="1">
    <location>
        <begin position="182"/>
        <end position="199"/>
    </location>
</feature>
<dbReference type="AlphaFoldDB" id="A0A368RQ48"/>
<protein>
    <submittedName>
        <fullName evidence="2">Uncharacterized protein</fullName>
    </submittedName>
</protein>
<name>A0A368RQ48_SETIT</name>
<gene>
    <name evidence="2" type="ORF">SETIT_6G247200v2</name>
</gene>
<feature type="region of interest" description="Disordered" evidence="1">
    <location>
        <begin position="393"/>
        <end position="429"/>
    </location>
</feature>